<feature type="region of interest" description="Disordered" evidence="1">
    <location>
        <begin position="356"/>
        <end position="427"/>
    </location>
</feature>
<feature type="region of interest" description="Disordered" evidence="1">
    <location>
        <begin position="236"/>
        <end position="286"/>
    </location>
</feature>
<reference evidence="2 3" key="1">
    <citation type="submission" date="2024-02" db="EMBL/GenBank/DDBJ databases">
        <title>A draft genome for the cacao thread blight pathogen Marasmius crinis-equi.</title>
        <authorList>
            <person name="Cohen S.P."/>
            <person name="Baruah I.K."/>
            <person name="Amoako-Attah I."/>
            <person name="Bukari Y."/>
            <person name="Meinhardt L.W."/>
            <person name="Bailey B.A."/>
        </authorList>
    </citation>
    <scope>NUCLEOTIDE SEQUENCE [LARGE SCALE GENOMIC DNA]</scope>
    <source>
        <strain evidence="2 3">GH-76</strain>
    </source>
</reference>
<feature type="region of interest" description="Disordered" evidence="1">
    <location>
        <begin position="1"/>
        <end position="59"/>
    </location>
</feature>
<evidence type="ECO:0000313" key="3">
    <source>
        <dbReference type="Proteomes" id="UP001465976"/>
    </source>
</evidence>
<feature type="compositionally biased region" description="Low complexity" evidence="1">
    <location>
        <begin position="236"/>
        <end position="278"/>
    </location>
</feature>
<accession>A0ABR3FGY4</accession>
<feature type="compositionally biased region" description="Pro residues" evidence="1">
    <location>
        <begin position="372"/>
        <end position="383"/>
    </location>
</feature>
<feature type="region of interest" description="Disordered" evidence="1">
    <location>
        <begin position="443"/>
        <end position="641"/>
    </location>
</feature>
<feature type="compositionally biased region" description="Basic and acidic residues" evidence="1">
    <location>
        <begin position="510"/>
        <end position="529"/>
    </location>
</feature>
<feature type="region of interest" description="Disordered" evidence="1">
    <location>
        <begin position="82"/>
        <end position="118"/>
    </location>
</feature>
<name>A0ABR3FGY4_9AGAR</name>
<feature type="compositionally biased region" description="Polar residues" evidence="1">
    <location>
        <begin position="90"/>
        <end position="102"/>
    </location>
</feature>
<dbReference type="EMBL" id="JBAHYK010000381">
    <property type="protein sequence ID" value="KAL0574621.1"/>
    <property type="molecule type" value="Genomic_DNA"/>
</dbReference>
<feature type="compositionally biased region" description="Basic and acidic residues" evidence="1">
    <location>
        <begin position="1"/>
        <end position="10"/>
    </location>
</feature>
<feature type="compositionally biased region" description="Low complexity" evidence="1">
    <location>
        <begin position="543"/>
        <end position="563"/>
    </location>
</feature>
<gene>
    <name evidence="2" type="ORF">V5O48_007347</name>
</gene>
<feature type="region of interest" description="Disordered" evidence="1">
    <location>
        <begin position="301"/>
        <end position="342"/>
    </location>
</feature>
<protein>
    <submittedName>
        <fullName evidence="2">Uncharacterized protein</fullName>
    </submittedName>
</protein>
<feature type="compositionally biased region" description="Acidic residues" evidence="1">
    <location>
        <begin position="498"/>
        <end position="509"/>
    </location>
</feature>
<proteinExistence type="predicted"/>
<feature type="compositionally biased region" description="Basic and acidic residues" evidence="1">
    <location>
        <begin position="589"/>
        <end position="614"/>
    </location>
</feature>
<organism evidence="2 3">
    <name type="scientific">Marasmius crinis-equi</name>
    <dbReference type="NCBI Taxonomy" id="585013"/>
    <lineage>
        <taxon>Eukaryota</taxon>
        <taxon>Fungi</taxon>
        <taxon>Dikarya</taxon>
        <taxon>Basidiomycota</taxon>
        <taxon>Agaricomycotina</taxon>
        <taxon>Agaricomycetes</taxon>
        <taxon>Agaricomycetidae</taxon>
        <taxon>Agaricales</taxon>
        <taxon>Marasmiineae</taxon>
        <taxon>Marasmiaceae</taxon>
        <taxon>Marasmius</taxon>
    </lineage>
</organism>
<sequence>MSLSKHKENETSGPFDVTCTPGEVPSSPTAPTQPNNSTTIAPAAYPRNRSEPGVRSTRIGGMNSIVFDSLFLAESPTRRKHQDLDPHLANSGSGAMTPSLTARNRARRRTPSAPSLFYPVSPGHRLSFSPLDVHPNQNQNDCYSLSLHSKPHQYAEATSASGRFASSRSMPSSEADMIMTLIMNGDSVVDGGGSDGNGVKHKHKRRQEEADPSLLPHTPLHSLPFLRRAASSYLPAARPSSKARPATSSGSSSPSTSASGSKHTSSPSTSTLPSPESSEMAHPSLKPKSSFIGVKWFAKRQGRDRRLTQLSETKSAPPAEKETLPPTPPSDSEDVERSHRERKRISVILDDLPLSLSDLGSDSELDSVSSPPTSPPTTPPPLPLHSLPVLPQGQRKNKLQALLISNPYDHPPPPASRRGRLPNLSLSIPRNLNMTRRRSRTLVAASSPVYDEKDGWWMDNRYLSQQDDGGDRVTPITPLSDIVFGDRPPSPKPRKDGDDGEGEEEEEETGTEKRGRNGLDVGRDGEKELASPAETETASTVEPTYTSTLSPTSDSPSTPSPSEVDVHHHTHVDEHDEDDAVSDRTSNFRPEEHLNSNLFEHEYTAPFDHYRDPQQEPNFLHHPKRPQNNPCSMDQQHPESHGDIYCRATSPSLFPFPIRISDREYEPDSTSGTVEESYAWVGYWNRGTFQEVIDELRELSGAKL</sequence>
<feature type="compositionally biased region" description="Polar residues" evidence="1">
    <location>
        <begin position="626"/>
        <end position="635"/>
    </location>
</feature>
<evidence type="ECO:0000313" key="2">
    <source>
        <dbReference type="EMBL" id="KAL0574621.1"/>
    </source>
</evidence>
<evidence type="ECO:0000256" key="1">
    <source>
        <dbReference type="SAM" id="MobiDB-lite"/>
    </source>
</evidence>
<feature type="compositionally biased region" description="Basic and acidic residues" evidence="1">
    <location>
        <begin position="564"/>
        <end position="574"/>
    </location>
</feature>
<keyword evidence="3" id="KW-1185">Reference proteome</keyword>
<feature type="compositionally biased region" description="Polar residues" evidence="1">
    <location>
        <begin position="26"/>
        <end position="40"/>
    </location>
</feature>
<feature type="compositionally biased region" description="Low complexity" evidence="1">
    <location>
        <begin position="356"/>
        <end position="371"/>
    </location>
</feature>
<comment type="caution">
    <text evidence="2">The sequence shown here is derived from an EMBL/GenBank/DDBJ whole genome shotgun (WGS) entry which is preliminary data.</text>
</comment>
<dbReference type="Proteomes" id="UP001465976">
    <property type="component" value="Unassembled WGS sequence"/>
</dbReference>
<feature type="region of interest" description="Disordered" evidence="1">
    <location>
        <begin position="186"/>
        <end position="220"/>
    </location>
</feature>